<dbReference type="RefSeq" id="WP_106711535.1">
    <property type="nucleotide sequence ID" value="NZ_PGGO01000008.1"/>
</dbReference>
<dbReference type="EMBL" id="PGGO01000008">
    <property type="protein sequence ID" value="PSH68684.1"/>
    <property type="molecule type" value="Genomic_DNA"/>
</dbReference>
<evidence type="ECO:0000313" key="3">
    <source>
        <dbReference type="Proteomes" id="UP000241444"/>
    </source>
</evidence>
<dbReference type="SMART" id="SM00044">
    <property type="entry name" value="CYCc"/>
    <property type="match status" value="1"/>
</dbReference>
<keyword evidence="3" id="KW-1185">Reference proteome</keyword>
<dbReference type="Pfam" id="PF00211">
    <property type="entry name" value="Guanylate_cyc"/>
    <property type="match status" value="1"/>
</dbReference>
<name>A0A2P7BQF3_9HYPH</name>
<dbReference type="Gene3D" id="3.30.70.1230">
    <property type="entry name" value="Nucleotide cyclase"/>
    <property type="match status" value="1"/>
</dbReference>
<dbReference type="GO" id="GO:0035556">
    <property type="term" value="P:intracellular signal transduction"/>
    <property type="evidence" value="ECO:0007669"/>
    <property type="project" value="InterPro"/>
</dbReference>
<evidence type="ECO:0000313" key="2">
    <source>
        <dbReference type="EMBL" id="PSH68684.1"/>
    </source>
</evidence>
<reference evidence="3" key="1">
    <citation type="submission" date="2017-11" db="EMBL/GenBank/DDBJ databases">
        <authorList>
            <person name="Kuznetsova I."/>
            <person name="Sazanova A."/>
            <person name="Chirak E."/>
            <person name="Safronova V."/>
            <person name="Willems A."/>
        </authorList>
    </citation>
    <scope>NUCLEOTIDE SEQUENCE [LARGE SCALE GENOMIC DNA]</scope>
    <source>
        <strain evidence="3">STM 196</strain>
    </source>
</reference>
<accession>A0A2P7BQF3</accession>
<dbReference type="InterPro" id="IPR001054">
    <property type="entry name" value="A/G_cyclase"/>
</dbReference>
<proteinExistence type="predicted"/>
<gene>
    <name evidence="2" type="ORF">CU102_13105</name>
</gene>
<dbReference type="GO" id="GO:0004016">
    <property type="term" value="F:adenylate cyclase activity"/>
    <property type="evidence" value="ECO:0007669"/>
    <property type="project" value="UniProtKB-ARBA"/>
</dbReference>
<dbReference type="PANTHER" id="PTHR43081:SF11">
    <property type="entry name" value="BLR2264 PROTEIN"/>
    <property type="match status" value="1"/>
</dbReference>
<protein>
    <submittedName>
        <fullName evidence="2">Guanylyl cyclase</fullName>
    </submittedName>
</protein>
<dbReference type="CDD" id="cd07302">
    <property type="entry name" value="CHD"/>
    <property type="match status" value="1"/>
</dbReference>
<dbReference type="PANTHER" id="PTHR43081">
    <property type="entry name" value="ADENYLATE CYCLASE, TERMINAL-DIFFERENTIATION SPECIFIC-RELATED"/>
    <property type="match status" value="1"/>
</dbReference>
<dbReference type="InterPro" id="IPR050697">
    <property type="entry name" value="Adenylyl/Guanylyl_Cyclase_3/4"/>
</dbReference>
<dbReference type="AlphaFoldDB" id="A0A2P7BQF3"/>
<dbReference type="OrthoDB" id="4565346at2"/>
<dbReference type="Proteomes" id="UP000241444">
    <property type="component" value="Unassembled WGS sequence"/>
</dbReference>
<organism evidence="2 3">
    <name type="scientific">Phyllobacterium brassicacearum</name>
    <dbReference type="NCBI Taxonomy" id="314235"/>
    <lineage>
        <taxon>Bacteria</taxon>
        <taxon>Pseudomonadati</taxon>
        <taxon>Pseudomonadota</taxon>
        <taxon>Alphaproteobacteria</taxon>
        <taxon>Hyphomicrobiales</taxon>
        <taxon>Phyllobacteriaceae</taxon>
        <taxon>Phyllobacterium</taxon>
    </lineage>
</organism>
<comment type="caution">
    <text evidence="2">The sequence shown here is derived from an EMBL/GenBank/DDBJ whole genome shotgun (WGS) entry which is preliminary data.</text>
</comment>
<dbReference type="PROSITE" id="PS50125">
    <property type="entry name" value="GUANYLATE_CYCLASE_2"/>
    <property type="match status" value="1"/>
</dbReference>
<dbReference type="GO" id="GO:0006171">
    <property type="term" value="P:cAMP biosynthetic process"/>
    <property type="evidence" value="ECO:0007669"/>
    <property type="project" value="TreeGrafter"/>
</dbReference>
<evidence type="ECO:0000259" key="1">
    <source>
        <dbReference type="PROSITE" id="PS50125"/>
    </source>
</evidence>
<dbReference type="SUPFAM" id="SSF55073">
    <property type="entry name" value="Nucleotide cyclase"/>
    <property type="match status" value="1"/>
</dbReference>
<feature type="domain" description="Guanylate cyclase" evidence="1">
    <location>
        <begin position="178"/>
        <end position="311"/>
    </location>
</feature>
<sequence length="357" mass="37104">MRLPSALSFLVDNAIDVADGDAFLTALAAGLVADGVPLVGGALTQAAPHPVIERRTWLWRADTGRVIEALGLAGSADPAQAHVALNWLAGLGTGVVQEQFVGRASDGAVLGWAASRPFSASELELLREVARFAAAPLALLGARSTLSALLTTYLGRRSAAQVLAGRLRRETGETIRAALLFADLRGFTELSESTAPKEVIVALDAWFDRIAGAVHAFGGEVLKFIGDGVLAIFPIGDRGAAAACDSALRAVAAAHAGMDHLHHTRAAQGVPPLAFGTALHVGEMLWGNIGTADRLDFTAIGRAVNLVSRLEGLCRPLGRSVLLSGAFAAETTQPLISLGEHKLRGIALPCEVFALQS</sequence>
<dbReference type="InterPro" id="IPR029787">
    <property type="entry name" value="Nucleotide_cyclase"/>
</dbReference>